<dbReference type="STRING" id="1737425.GCA_900049755_00769"/>
<keyword evidence="9" id="KW-0472">Membrane</keyword>
<evidence type="ECO:0000256" key="1">
    <source>
        <dbReference type="ARBA" id="ARBA00004202"/>
    </source>
</evidence>
<dbReference type="OrthoDB" id="3579586at2"/>
<dbReference type="Proteomes" id="UP000247696">
    <property type="component" value="Chromosome"/>
</dbReference>
<dbReference type="RefSeq" id="WP_110481035.1">
    <property type="nucleotide sequence ID" value="NZ_CP024988.1"/>
</dbReference>
<dbReference type="Gene3D" id="3.40.50.300">
    <property type="entry name" value="P-loop containing nucleotide triphosphate hydrolases"/>
    <property type="match status" value="1"/>
</dbReference>
<sequence>MTNIPRPDNSSSTTAVPATADAANAADPTAGGDLPAHAHALTVSSLKVGYTPDNPVITDLSVHIPGGRVTTVIGPNGCGKSTFLRAVGRLIPSQAGTVTLGATDISSMRRKDIARTIGVLPQAPIAPPGLIVSDLVSRGRHPHQSWIRQWSSSDEKEVMAALEMTDVADLADRPLDSLSGGQRQRVWISMVLAQHTEILFLDEPTTYLDLAHSIEVLDLVNRLRRELDRTVVMVLHDLNLAIRYSDNLVVMRDGDLIATGTPESVITPELLMDVFDLDATVIEDPVVGGPLIVPNDPHGLRNRS</sequence>
<organism evidence="11 12">
    <name type="scientific">Corynebacterium provencense</name>
    <dbReference type="NCBI Taxonomy" id="1737425"/>
    <lineage>
        <taxon>Bacteria</taxon>
        <taxon>Bacillati</taxon>
        <taxon>Actinomycetota</taxon>
        <taxon>Actinomycetes</taxon>
        <taxon>Mycobacteriales</taxon>
        <taxon>Corynebacteriaceae</taxon>
        <taxon>Corynebacterium</taxon>
    </lineage>
</organism>
<keyword evidence="4" id="KW-0410">Iron transport</keyword>
<evidence type="ECO:0000256" key="3">
    <source>
        <dbReference type="ARBA" id="ARBA00022475"/>
    </source>
</evidence>
<evidence type="ECO:0000256" key="4">
    <source>
        <dbReference type="ARBA" id="ARBA00022496"/>
    </source>
</evidence>
<dbReference type="InterPro" id="IPR051535">
    <property type="entry name" value="Siderophore_ABC-ATPase"/>
</dbReference>
<dbReference type="EMBL" id="CP024988">
    <property type="protein sequence ID" value="AWT25418.1"/>
    <property type="molecule type" value="Genomic_DNA"/>
</dbReference>
<evidence type="ECO:0000256" key="6">
    <source>
        <dbReference type="ARBA" id="ARBA00022840"/>
    </source>
</evidence>
<dbReference type="InterPro" id="IPR017871">
    <property type="entry name" value="ABC_transporter-like_CS"/>
</dbReference>
<evidence type="ECO:0000256" key="7">
    <source>
        <dbReference type="ARBA" id="ARBA00023004"/>
    </source>
</evidence>
<dbReference type="InterPro" id="IPR027417">
    <property type="entry name" value="P-loop_NTPase"/>
</dbReference>
<evidence type="ECO:0000256" key="9">
    <source>
        <dbReference type="ARBA" id="ARBA00023136"/>
    </source>
</evidence>
<dbReference type="GO" id="GO:0006826">
    <property type="term" value="P:iron ion transport"/>
    <property type="evidence" value="ECO:0007669"/>
    <property type="project" value="UniProtKB-KW"/>
</dbReference>
<keyword evidence="3" id="KW-1003">Cell membrane</keyword>
<evidence type="ECO:0000313" key="11">
    <source>
        <dbReference type="EMBL" id="AWT25418.1"/>
    </source>
</evidence>
<dbReference type="SMART" id="SM00382">
    <property type="entry name" value="AAA"/>
    <property type="match status" value="1"/>
</dbReference>
<dbReference type="PANTHER" id="PTHR42771:SF2">
    <property type="entry name" value="IRON(3+)-HYDROXAMATE IMPORT ATP-BINDING PROTEIN FHUC"/>
    <property type="match status" value="1"/>
</dbReference>
<dbReference type="InterPro" id="IPR003593">
    <property type="entry name" value="AAA+_ATPase"/>
</dbReference>
<dbReference type="PANTHER" id="PTHR42771">
    <property type="entry name" value="IRON(3+)-HYDROXAMATE IMPORT ATP-BINDING PROTEIN FHUC"/>
    <property type="match status" value="1"/>
</dbReference>
<evidence type="ECO:0000256" key="2">
    <source>
        <dbReference type="ARBA" id="ARBA00022448"/>
    </source>
</evidence>
<dbReference type="KEGG" id="cpre:Csp1_06060"/>
<dbReference type="FunFam" id="3.40.50.300:FF:000134">
    <property type="entry name" value="Iron-enterobactin ABC transporter ATP-binding protein"/>
    <property type="match status" value="1"/>
</dbReference>
<protein>
    <submittedName>
        <fullName evidence="11">Putative siderophore transport system ATP-binding protein YusV</fullName>
    </submittedName>
</protein>
<evidence type="ECO:0000259" key="10">
    <source>
        <dbReference type="PROSITE" id="PS50893"/>
    </source>
</evidence>
<keyword evidence="12" id="KW-1185">Reference proteome</keyword>
<keyword evidence="7" id="KW-0408">Iron</keyword>
<dbReference type="AlphaFoldDB" id="A0A2Z3YMY3"/>
<reference evidence="12" key="1">
    <citation type="submission" date="2017-11" db="EMBL/GenBank/DDBJ databases">
        <title>Otitis media/interna in a cat caused by the recently described species Corynebacterium provencense.</title>
        <authorList>
            <person name="Kittl S."/>
            <person name="Brodard I."/>
            <person name="Rychener L."/>
            <person name="Jores J."/>
            <person name="Roosje P."/>
            <person name="Gobeli Brawand S."/>
        </authorList>
    </citation>
    <scope>NUCLEOTIDE SEQUENCE [LARGE SCALE GENOMIC DNA]</scope>
    <source>
        <strain evidence="12">17KM38</strain>
    </source>
</reference>
<dbReference type="Pfam" id="PF00005">
    <property type="entry name" value="ABC_tran"/>
    <property type="match status" value="1"/>
</dbReference>
<keyword evidence="5" id="KW-0547">Nucleotide-binding</keyword>
<dbReference type="GO" id="GO:0005524">
    <property type="term" value="F:ATP binding"/>
    <property type="evidence" value="ECO:0007669"/>
    <property type="project" value="UniProtKB-KW"/>
</dbReference>
<dbReference type="GO" id="GO:0016887">
    <property type="term" value="F:ATP hydrolysis activity"/>
    <property type="evidence" value="ECO:0007669"/>
    <property type="project" value="InterPro"/>
</dbReference>
<dbReference type="SUPFAM" id="SSF52540">
    <property type="entry name" value="P-loop containing nucleoside triphosphate hydrolases"/>
    <property type="match status" value="1"/>
</dbReference>
<dbReference type="CDD" id="cd03214">
    <property type="entry name" value="ABC_Iron-Siderophores_B12_Hemin"/>
    <property type="match status" value="1"/>
</dbReference>
<evidence type="ECO:0000256" key="5">
    <source>
        <dbReference type="ARBA" id="ARBA00022741"/>
    </source>
</evidence>
<dbReference type="PROSITE" id="PS50893">
    <property type="entry name" value="ABC_TRANSPORTER_2"/>
    <property type="match status" value="1"/>
</dbReference>
<gene>
    <name evidence="11" type="primary">yusV_2</name>
    <name evidence="11" type="ORF">Csp1_06060</name>
</gene>
<name>A0A2Z3YMY3_9CORY</name>
<accession>A0A2Z3YMY3</accession>
<comment type="subcellular location">
    <subcellularLocation>
        <location evidence="1">Cell membrane</location>
        <topology evidence="1">Peripheral membrane protein</topology>
    </subcellularLocation>
</comment>
<evidence type="ECO:0000313" key="12">
    <source>
        <dbReference type="Proteomes" id="UP000247696"/>
    </source>
</evidence>
<dbReference type="GO" id="GO:0005886">
    <property type="term" value="C:plasma membrane"/>
    <property type="evidence" value="ECO:0007669"/>
    <property type="project" value="UniProtKB-SubCell"/>
</dbReference>
<proteinExistence type="predicted"/>
<keyword evidence="8" id="KW-0406">Ion transport</keyword>
<keyword evidence="6 11" id="KW-0067">ATP-binding</keyword>
<dbReference type="PROSITE" id="PS00211">
    <property type="entry name" value="ABC_TRANSPORTER_1"/>
    <property type="match status" value="1"/>
</dbReference>
<feature type="domain" description="ABC transporter" evidence="10">
    <location>
        <begin position="41"/>
        <end position="278"/>
    </location>
</feature>
<keyword evidence="2" id="KW-0813">Transport</keyword>
<dbReference type="InterPro" id="IPR003439">
    <property type="entry name" value="ABC_transporter-like_ATP-bd"/>
</dbReference>
<evidence type="ECO:0000256" key="8">
    <source>
        <dbReference type="ARBA" id="ARBA00023065"/>
    </source>
</evidence>